<dbReference type="InterPro" id="IPR009057">
    <property type="entry name" value="Homeodomain-like_sf"/>
</dbReference>
<dbReference type="SUPFAM" id="SSF52317">
    <property type="entry name" value="Class I glutamine amidotransferase-like"/>
    <property type="match status" value="1"/>
</dbReference>
<dbReference type="InterPro" id="IPR029062">
    <property type="entry name" value="Class_I_gatase-like"/>
</dbReference>
<proteinExistence type="predicted"/>
<dbReference type="Proteomes" id="UP001157126">
    <property type="component" value="Unassembled WGS sequence"/>
</dbReference>
<dbReference type="PANTHER" id="PTHR43130">
    <property type="entry name" value="ARAC-FAMILY TRANSCRIPTIONAL REGULATOR"/>
    <property type="match status" value="1"/>
</dbReference>
<evidence type="ECO:0000256" key="1">
    <source>
        <dbReference type="ARBA" id="ARBA00023015"/>
    </source>
</evidence>
<dbReference type="Gene3D" id="3.40.50.880">
    <property type="match status" value="1"/>
</dbReference>
<dbReference type="InterPro" id="IPR002818">
    <property type="entry name" value="DJ-1/PfpI"/>
</dbReference>
<organism evidence="5 6">
    <name type="scientific">Mobilicoccus caccae</name>
    <dbReference type="NCBI Taxonomy" id="1859295"/>
    <lineage>
        <taxon>Bacteria</taxon>
        <taxon>Bacillati</taxon>
        <taxon>Actinomycetota</taxon>
        <taxon>Actinomycetes</taxon>
        <taxon>Micrococcales</taxon>
        <taxon>Dermatophilaceae</taxon>
        <taxon>Mobilicoccus</taxon>
    </lineage>
</organism>
<evidence type="ECO:0000256" key="3">
    <source>
        <dbReference type="ARBA" id="ARBA00023163"/>
    </source>
</evidence>
<feature type="domain" description="HTH araC/xylS-type" evidence="4">
    <location>
        <begin position="210"/>
        <end position="307"/>
    </location>
</feature>
<comment type="caution">
    <text evidence="5">The sequence shown here is derived from an EMBL/GenBank/DDBJ whole genome shotgun (WGS) entry which is preliminary data.</text>
</comment>
<dbReference type="InterPro" id="IPR018062">
    <property type="entry name" value="HTH_AraC-typ_CS"/>
</dbReference>
<dbReference type="PANTHER" id="PTHR43130:SF3">
    <property type="entry name" value="HTH-TYPE TRANSCRIPTIONAL REGULATOR RV1931C"/>
    <property type="match status" value="1"/>
</dbReference>
<dbReference type="EMBL" id="BSUO01000001">
    <property type="protein sequence ID" value="GMA40936.1"/>
    <property type="molecule type" value="Genomic_DNA"/>
</dbReference>
<dbReference type="RefSeq" id="WP_284304553.1">
    <property type="nucleotide sequence ID" value="NZ_BSUO01000001.1"/>
</dbReference>
<reference evidence="6" key="1">
    <citation type="journal article" date="2019" name="Int. J. Syst. Evol. Microbiol.">
        <title>The Global Catalogue of Microorganisms (GCM) 10K type strain sequencing project: providing services to taxonomists for standard genome sequencing and annotation.</title>
        <authorList>
            <consortium name="The Broad Institute Genomics Platform"/>
            <consortium name="The Broad Institute Genome Sequencing Center for Infectious Disease"/>
            <person name="Wu L."/>
            <person name="Ma J."/>
        </authorList>
    </citation>
    <scope>NUCLEOTIDE SEQUENCE [LARGE SCALE GENOMIC DNA]</scope>
    <source>
        <strain evidence="6">NBRC 113072</strain>
    </source>
</reference>
<dbReference type="PROSITE" id="PS00041">
    <property type="entry name" value="HTH_ARAC_FAMILY_1"/>
    <property type="match status" value="1"/>
</dbReference>
<dbReference type="InterPro" id="IPR052158">
    <property type="entry name" value="INH-QAR"/>
</dbReference>
<dbReference type="Pfam" id="PF12833">
    <property type="entry name" value="HTH_18"/>
    <property type="match status" value="1"/>
</dbReference>
<dbReference type="Gene3D" id="1.10.10.60">
    <property type="entry name" value="Homeodomain-like"/>
    <property type="match status" value="2"/>
</dbReference>
<evidence type="ECO:0000259" key="4">
    <source>
        <dbReference type="PROSITE" id="PS01124"/>
    </source>
</evidence>
<accession>A0ABQ6IV44</accession>
<evidence type="ECO:0000256" key="2">
    <source>
        <dbReference type="ARBA" id="ARBA00023125"/>
    </source>
</evidence>
<evidence type="ECO:0000313" key="6">
    <source>
        <dbReference type="Proteomes" id="UP001157126"/>
    </source>
</evidence>
<dbReference type="CDD" id="cd03137">
    <property type="entry name" value="GATase1_AraC_1"/>
    <property type="match status" value="1"/>
</dbReference>
<keyword evidence="1" id="KW-0805">Transcription regulation</keyword>
<dbReference type="SMART" id="SM00342">
    <property type="entry name" value="HTH_ARAC"/>
    <property type="match status" value="1"/>
</dbReference>
<dbReference type="SUPFAM" id="SSF46689">
    <property type="entry name" value="Homeodomain-like"/>
    <property type="match status" value="2"/>
</dbReference>
<sequence length="331" mass="35756">MVPRVAVLPTQGSTLFETGIPGEVLGVDWDGERLYDVRVHAPTGPLAFDGGVTMTGAGSLAEAADADTLIVPGTSNRHGPYDPALLTTLRDAFEAGRRIVSICTGAFVLGAAGLLDGRSATTHWRHCAELRRTYPRTLVIPDRLYVDDLVVTGAGCSAGIDVCLHLVKTDHGMSAANRLARNLVVSSHRPGGQTQFAGPDPLAVEAAWLEDLHAWVRDQVCAVTVEDLASAAHVSRRTLTRRFDRELGTSPARWLNDVRIRRAQEVLETTTLPIDIVSARSGFSSPSSFRAAFRRVVGVSPFQYRQAWNRTSPTSDHRALLHPLSSTPGVR</sequence>
<evidence type="ECO:0000313" key="5">
    <source>
        <dbReference type="EMBL" id="GMA40936.1"/>
    </source>
</evidence>
<dbReference type="InterPro" id="IPR018060">
    <property type="entry name" value="HTH_AraC"/>
</dbReference>
<keyword evidence="6" id="KW-1185">Reference proteome</keyword>
<name>A0ABQ6IV44_9MICO</name>
<gene>
    <name evidence="5" type="ORF">GCM10025883_29810</name>
</gene>
<dbReference type="PROSITE" id="PS01124">
    <property type="entry name" value="HTH_ARAC_FAMILY_2"/>
    <property type="match status" value="1"/>
</dbReference>
<protein>
    <submittedName>
        <fullName evidence="5">AraC family transcriptional regulator</fullName>
    </submittedName>
</protein>
<dbReference type="Pfam" id="PF01965">
    <property type="entry name" value="DJ-1_PfpI"/>
    <property type="match status" value="1"/>
</dbReference>
<keyword evidence="2" id="KW-0238">DNA-binding</keyword>
<keyword evidence="3" id="KW-0804">Transcription</keyword>